<reference evidence="5 6" key="1">
    <citation type="submission" date="2020-08" db="EMBL/GenBank/DDBJ databases">
        <title>Genomic Encyclopedia of Type Strains, Phase IV (KMG-IV): sequencing the most valuable type-strain genomes for metagenomic binning, comparative biology and taxonomic classification.</title>
        <authorList>
            <person name="Goeker M."/>
        </authorList>
    </citation>
    <scope>NUCLEOTIDE SEQUENCE [LARGE SCALE GENOMIC DNA]</scope>
    <source>
        <strain evidence="5 6">DSM 22368</strain>
    </source>
</reference>
<dbReference type="InterPro" id="IPR018060">
    <property type="entry name" value="HTH_AraC"/>
</dbReference>
<dbReference type="InterPro" id="IPR009057">
    <property type="entry name" value="Homeodomain-like_sf"/>
</dbReference>
<sequence length="342" mass="38620">MSNLSASIPALKQYLTAAEALGVDIRPVLAQHNIDERQLEDNSARISLARFETIFIALLEASGHPYFGLYASNHINPSMYASLGLISISAASLRACIEIVPTYETLVGDMGYTELQEEPDWMAQVWHCQLENPLARRHISEAVLASWFLYGKNMLGLEGDLCGLSFQHDAPATELSEYQAVFSCEPRFSQTHNALHLPKDAMDRPLPQANPALQESLIAHADQLLERLSPQKRQRDLNDIHRTMRQLLPQGSLSKSGLAASLNMSSRTLQRRFEQAGSSYQESLSQIRFELAKQLLRDKVDSHSICQHLGFTEPRSFFRRFKQWSGMTTREFLLSEEEKSDL</sequence>
<keyword evidence="3" id="KW-0804">Transcription</keyword>
<keyword evidence="1" id="KW-0805">Transcription regulation</keyword>
<dbReference type="PROSITE" id="PS01124">
    <property type="entry name" value="HTH_ARAC_FAMILY_2"/>
    <property type="match status" value="1"/>
</dbReference>
<dbReference type="SMART" id="SM00342">
    <property type="entry name" value="HTH_ARAC"/>
    <property type="match status" value="1"/>
</dbReference>
<dbReference type="SUPFAM" id="SSF46689">
    <property type="entry name" value="Homeodomain-like"/>
    <property type="match status" value="1"/>
</dbReference>
<dbReference type="Pfam" id="PF12833">
    <property type="entry name" value="HTH_18"/>
    <property type="match status" value="1"/>
</dbReference>
<dbReference type="GO" id="GO:0000976">
    <property type="term" value="F:transcription cis-regulatory region binding"/>
    <property type="evidence" value="ECO:0007669"/>
    <property type="project" value="TreeGrafter"/>
</dbReference>
<dbReference type="PANTHER" id="PTHR47894:SF1">
    <property type="entry name" value="HTH-TYPE TRANSCRIPTIONAL REGULATOR VQSM"/>
    <property type="match status" value="1"/>
</dbReference>
<keyword evidence="6" id="KW-1185">Reference proteome</keyword>
<feature type="domain" description="HTH araC/xylS-type" evidence="4">
    <location>
        <begin position="238"/>
        <end position="335"/>
    </location>
</feature>
<evidence type="ECO:0000313" key="6">
    <source>
        <dbReference type="Proteomes" id="UP000528457"/>
    </source>
</evidence>
<evidence type="ECO:0000256" key="2">
    <source>
        <dbReference type="ARBA" id="ARBA00023125"/>
    </source>
</evidence>
<dbReference type="Proteomes" id="UP000528457">
    <property type="component" value="Unassembled WGS sequence"/>
</dbReference>
<dbReference type="GO" id="GO:0003700">
    <property type="term" value="F:DNA-binding transcription factor activity"/>
    <property type="evidence" value="ECO:0007669"/>
    <property type="project" value="InterPro"/>
</dbReference>
<dbReference type="InterPro" id="IPR032687">
    <property type="entry name" value="AraC-type_N"/>
</dbReference>
<accession>A0A7X0JSM7</accession>
<gene>
    <name evidence="5" type="ORF">HNR48_001802</name>
</gene>
<dbReference type="Pfam" id="PF12625">
    <property type="entry name" value="Arabinose_bd"/>
    <property type="match status" value="1"/>
</dbReference>
<dbReference type="EMBL" id="JACHHT010000002">
    <property type="protein sequence ID" value="MBB6521517.1"/>
    <property type="molecule type" value="Genomic_DNA"/>
</dbReference>
<name>A0A7X0JSM7_9GAMM</name>
<protein>
    <submittedName>
        <fullName evidence="5">AraC-like DNA-binding protein</fullName>
    </submittedName>
</protein>
<comment type="caution">
    <text evidence="5">The sequence shown here is derived from an EMBL/GenBank/DDBJ whole genome shotgun (WGS) entry which is preliminary data.</text>
</comment>
<organism evidence="5 6">
    <name type="scientific">Pseudoteredinibacter isoporae</name>
    <dbReference type="NCBI Taxonomy" id="570281"/>
    <lineage>
        <taxon>Bacteria</taxon>
        <taxon>Pseudomonadati</taxon>
        <taxon>Pseudomonadota</taxon>
        <taxon>Gammaproteobacteria</taxon>
        <taxon>Cellvibrionales</taxon>
        <taxon>Cellvibrionaceae</taxon>
        <taxon>Pseudoteredinibacter</taxon>
    </lineage>
</organism>
<dbReference type="PANTHER" id="PTHR47894">
    <property type="entry name" value="HTH-TYPE TRANSCRIPTIONAL REGULATOR GADX"/>
    <property type="match status" value="1"/>
</dbReference>
<dbReference type="RefSeq" id="WP_166844088.1">
    <property type="nucleotide sequence ID" value="NZ_JAAONY010000002.1"/>
</dbReference>
<evidence type="ECO:0000259" key="4">
    <source>
        <dbReference type="PROSITE" id="PS01124"/>
    </source>
</evidence>
<dbReference type="GO" id="GO:0005829">
    <property type="term" value="C:cytosol"/>
    <property type="evidence" value="ECO:0007669"/>
    <property type="project" value="TreeGrafter"/>
</dbReference>
<keyword evidence="2 5" id="KW-0238">DNA-binding</keyword>
<dbReference type="FunCoup" id="A0A7X0JSM7">
    <property type="interactions" value="43"/>
</dbReference>
<evidence type="ECO:0000313" key="5">
    <source>
        <dbReference type="EMBL" id="MBB6521517.1"/>
    </source>
</evidence>
<dbReference type="Gene3D" id="1.10.10.60">
    <property type="entry name" value="Homeodomain-like"/>
    <property type="match status" value="1"/>
</dbReference>
<evidence type="ECO:0000256" key="1">
    <source>
        <dbReference type="ARBA" id="ARBA00023015"/>
    </source>
</evidence>
<dbReference type="AlphaFoldDB" id="A0A7X0JSM7"/>
<evidence type="ECO:0000256" key="3">
    <source>
        <dbReference type="ARBA" id="ARBA00023163"/>
    </source>
</evidence>
<proteinExistence type="predicted"/>
<dbReference type="InParanoid" id="A0A7X0JSM7"/>